<organism evidence="1 2">
    <name type="scientific">Kitasatospora xanthocidica</name>
    <dbReference type="NCBI Taxonomy" id="83382"/>
    <lineage>
        <taxon>Bacteria</taxon>
        <taxon>Bacillati</taxon>
        <taxon>Actinomycetota</taxon>
        <taxon>Actinomycetes</taxon>
        <taxon>Kitasatosporales</taxon>
        <taxon>Streptomycetaceae</taxon>
        <taxon>Kitasatospora</taxon>
    </lineage>
</organism>
<evidence type="ECO:0000313" key="1">
    <source>
        <dbReference type="EMBL" id="RGD59853.1"/>
    </source>
</evidence>
<dbReference type="Proteomes" id="UP000263377">
    <property type="component" value="Unassembled WGS sequence"/>
</dbReference>
<proteinExistence type="predicted"/>
<name>A0A372ZVD8_9ACTN</name>
<evidence type="ECO:0000313" key="2">
    <source>
        <dbReference type="Proteomes" id="UP000263377"/>
    </source>
</evidence>
<accession>A0A372ZVD8</accession>
<comment type="caution">
    <text evidence="1">The sequence shown here is derived from an EMBL/GenBank/DDBJ whole genome shotgun (WGS) entry which is preliminary data.</text>
</comment>
<dbReference type="EMBL" id="QVIG01000001">
    <property type="protein sequence ID" value="RGD59853.1"/>
    <property type="molecule type" value="Genomic_DNA"/>
</dbReference>
<keyword evidence="2" id="KW-1185">Reference proteome</keyword>
<protein>
    <submittedName>
        <fullName evidence="1">Uncharacterized protein</fullName>
    </submittedName>
</protein>
<reference evidence="1 2" key="1">
    <citation type="submission" date="2018-08" db="EMBL/GenBank/DDBJ databases">
        <title>Diversity &amp; Physiological Properties of Lignin-Decomposing Actinobacteria from Soil.</title>
        <authorList>
            <person name="Roh S.G."/>
            <person name="Kim S.B."/>
        </authorList>
    </citation>
    <scope>NUCLEOTIDE SEQUENCE [LARGE SCALE GENOMIC DNA]</scope>
    <source>
        <strain evidence="1 2">MMS17-GH009</strain>
    </source>
</reference>
<sequence length="67" mass="6890">MARVCMMAAASAFLRSARGMCSSSSPKRASPTVSLTLSQLPGSSGMSRLALAMASEVLWRVLAASLA</sequence>
<gene>
    <name evidence="1" type="ORF">DR950_20550</name>
</gene>
<dbReference type="AlphaFoldDB" id="A0A372ZVD8"/>